<gene>
    <name evidence="5" type="ORF">JDN41_12525</name>
</gene>
<organism evidence="5 6">
    <name type="scientific">Rhodomicrobium udaipurense</name>
    <dbReference type="NCBI Taxonomy" id="1202716"/>
    <lineage>
        <taxon>Bacteria</taxon>
        <taxon>Pseudomonadati</taxon>
        <taxon>Pseudomonadota</taxon>
        <taxon>Alphaproteobacteria</taxon>
        <taxon>Hyphomicrobiales</taxon>
        <taxon>Hyphomicrobiaceae</taxon>
        <taxon>Rhodomicrobium</taxon>
    </lineage>
</organism>
<reference evidence="5 6" key="1">
    <citation type="submission" date="2020-12" db="EMBL/GenBank/DDBJ databases">
        <title>Revised draft genomes of Rhodomicrobium vannielii ATCC 17100 and Rhodomicrobium udaipurense JA643.</title>
        <authorList>
            <person name="Conners E.M."/>
            <person name="Davenport E.J."/>
            <person name="Bose A."/>
        </authorList>
    </citation>
    <scope>NUCLEOTIDE SEQUENCE [LARGE SCALE GENOMIC DNA]</scope>
    <source>
        <strain evidence="5 6">JA643</strain>
    </source>
</reference>
<evidence type="ECO:0000313" key="6">
    <source>
        <dbReference type="Proteomes" id="UP000623250"/>
    </source>
</evidence>
<protein>
    <submittedName>
        <fullName evidence="5">Group II truncated hemoglobin</fullName>
    </submittedName>
</protein>
<dbReference type="EMBL" id="JAEMUK010000078">
    <property type="protein sequence ID" value="MBJ7544372.1"/>
    <property type="molecule type" value="Genomic_DNA"/>
</dbReference>
<evidence type="ECO:0000256" key="1">
    <source>
        <dbReference type="ARBA" id="ARBA00022448"/>
    </source>
</evidence>
<dbReference type="GO" id="GO:0020037">
    <property type="term" value="F:heme binding"/>
    <property type="evidence" value="ECO:0007669"/>
    <property type="project" value="InterPro"/>
</dbReference>
<evidence type="ECO:0000313" key="5">
    <source>
        <dbReference type="EMBL" id="MBJ7544372.1"/>
    </source>
</evidence>
<keyword evidence="4" id="KW-0408">Iron</keyword>
<accession>A0A8I1GJ01</accession>
<evidence type="ECO:0000256" key="3">
    <source>
        <dbReference type="ARBA" id="ARBA00022723"/>
    </source>
</evidence>
<dbReference type="RefSeq" id="WP_037238726.1">
    <property type="nucleotide sequence ID" value="NZ_JAEMUK010000078.1"/>
</dbReference>
<evidence type="ECO:0000256" key="2">
    <source>
        <dbReference type="ARBA" id="ARBA00022617"/>
    </source>
</evidence>
<sequence length="126" mass="14545">MTYLNKIGGSQTVDRIIEEFFKRMDALPEARAVRDLHREDLAQTKGVMKRYFSEWLNRPAGISTPLGQSGLASRHATMPIGATERDAWMQCMREALHAVVTDEQIRSELEERLYQLADHLRNDEEK</sequence>
<keyword evidence="3" id="KW-0479">Metal-binding</keyword>
<comment type="caution">
    <text evidence="5">The sequence shown here is derived from an EMBL/GenBank/DDBJ whole genome shotgun (WGS) entry which is preliminary data.</text>
</comment>
<proteinExistence type="predicted"/>
<dbReference type="InterPro" id="IPR001486">
    <property type="entry name" value="Hemoglobin_trunc"/>
</dbReference>
<dbReference type="Gene3D" id="1.10.490.10">
    <property type="entry name" value="Globins"/>
    <property type="match status" value="1"/>
</dbReference>
<dbReference type="Pfam" id="PF01152">
    <property type="entry name" value="Bac_globin"/>
    <property type="match status" value="1"/>
</dbReference>
<dbReference type="AlphaFoldDB" id="A0A8I1GJ01"/>
<keyword evidence="2" id="KW-0349">Heme</keyword>
<dbReference type="CDD" id="cd14773">
    <property type="entry name" value="TrHb2_PhHbO-like_O"/>
    <property type="match status" value="1"/>
</dbReference>
<dbReference type="InterPro" id="IPR012292">
    <property type="entry name" value="Globin/Proto"/>
</dbReference>
<keyword evidence="1" id="KW-0813">Transport</keyword>
<dbReference type="GO" id="GO:0019825">
    <property type="term" value="F:oxygen binding"/>
    <property type="evidence" value="ECO:0007669"/>
    <property type="project" value="InterPro"/>
</dbReference>
<evidence type="ECO:0000256" key="4">
    <source>
        <dbReference type="ARBA" id="ARBA00023004"/>
    </source>
</evidence>
<keyword evidence="6" id="KW-1185">Reference proteome</keyword>
<dbReference type="Proteomes" id="UP000623250">
    <property type="component" value="Unassembled WGS sequence"/>
</dbReference>
<dbReference type="SUPFAM" id="SSF46458">
    <property type="entry name" value="Globin-like"/>
    <property type="match status" value="1"/>
</dbReference>
<name>A0A8I1GJ01_9HYPH</name>
<dbReference type="InterPro" id="IPR009050">
    <property type="entry name" value="Globin-like_sf"/>
</dbReference>
<dbReference type="GO" id="GO:0046872">
    <property type="term" value="F:metal ion binding"/>
    <property type="evidence" value="ECO:0007669"/>
    <property type="project" value="UniProtKB-KW"/>
</dbReference>